<organism evidence="2 3">
    <name type="scientific">Sphingomonas gellani</name>
    <dbReference type="NCBI Taxonomy" id="1166340"/>
    <lineage>
        <taxon>Bacteria</taxon>
        <taxon>Pseudomonadati</taxon>
        <taxon>Pseudomonadota</taxon>
        <taxon>Alphaproteobacteria</taxon>
        <taxon>Sphingomonadales</taxon>
        <taxon>Sphingomonadaceae</taxon>
        <taxon>Sphingomonas</taxon>
    </lineage>
</organism>
<keyword evidence="3" id="KW-1185">Reference proteome</keyword>
<dbReference type="Proteomes" id="UP000199206">
    <property type="component" value="Unassembled WGS sequence"/>
</dbReference>
<dbReference type="EMBL" id="FOCF01000002">
    <property type="protein sequence ID" value="SEM69958.1"/>
    <property type="molecule type" value="Genomic_DNA"/>
</dbReference>
<proteinExistence type="predicted"/>
<evidence type="ECO:0000313" key="3">
    <source>
        <dbReference type="Proteomes" id="UP000199206"/>
    </source>
</evidence>
<accession>A0A1H8AJE7</accession>
<name>A0A1H8AJE7_9SPHN</name>
<reference evidence="3" key="1">
    <citation type="submission" date="2016-10" db="EMBL/GenBank/DDBJ databases">
        <authorList>
            <person name="Varghese N."/>
            <person name="Submissions S."/>
        </authorList>
    </citation>
    <scope>NUCLEOTIDE SEQUENCE [LARGE SCALE GENOMIC DNA]</scope>
    <source>
        <strain evidence="3">S6-262</strain>
    </source>
</reference>
<dbReference type="InterPro" id="IPR018637">
    <property type="entry name" value="DUF2059"/>
</dbReference>
<protein>
    <recommendedName>
        <fullName evidence="1">DUF2059 domain-containing protein</fullName>
    </recommendedName>
</protein>
<sequence>MAAFATIGAPTFAQVPATNAPAGLVSSTVPLSAIDPARLAAARPVIDQVWPLGTYQRIMRATMDQVLNGTMSSMYGMKAADLVKGTDPKAAKEAGDRTLGEMMAQNDPAYQERMRRTMRVMTDEMTALMTRMEPGVRDALASAYARRFTADQLGELRRFFATPTGRAYAADSMTLMASPEMMAQMQQFAPQMMAAMPGIMAKVEAATKDLPPATRKSQSGK</sequence>
<dbReference type="Pfam" id="PF09832">
    <property type="entry name" value="DUF2059"/>
    <property type="match status" value="1"/>
</dbReference>
<dbReference type="AlphaFoldDB" id="A0A1H8AJE7"/>
<dbReference type="STRING" id="1166340.SAMN05192583_0909"/>
<evidence type="ECO:0000313" key="2">
    <source>
        <dbReference type="EMBL" id="SEM69958.1"/>
    </source>
</evidence>
<gene>
    <name evidence="2" type="ORF">SAMN05192583_0909</name>
</gene>
<evidence type="ECO:0000259" key="1">
    <source>
        <dbReference type="Pfam" id="PF09832"/>
    </source>
</evidence>
<feature type="domain" description="DUF2059" evidence="1">
    <location>
        <begin position="137"/>
        <end position="191"/>
    </location>
</feature>